<comment type="cofactor">
    <cofactor evidence="1">
        <name>Mg(2+)</name>
        <dbReference type="ChEBI" id="CHEBI:18420"/>
    </cofactor>
</comment>
<dbReference type="PANTHER" id="PTHR43046:SF12">
    <property type="entry name" value="GDP-MANNOSE MANNOSYL HYDROLASE"/>
    <property type="match status" value="1"/>
</dbReference>
<dbReference type="PROSITE" id="PS51462">
    <property type="entry name" value="NUDIX"/>
    <property type="match status" value="1"/>
</dbReference>
<organism evidence="7 8">
    <name type="scientific">Phytoactinopolyspora halotolerans</name>
    <dbReference type="NCBI Taxonomy" id="1981512"/>
    <lineage>
        <taxon>Bacteria</taxon>
        <taxon>Bacillati</taxon>
        <taxon>Actinomycetota</taxon>
        <taxon>Actinomycetes</taxon>
        <taxon>Jiangellales</taxon>
        <taxon>Jiangellaceae</taxon>
        <taxon>Phytoactinopolyspora</taxon>
    </lineage>
</organism>
<evidence type="ECO:0000313" key="7">
    <source>
        <dbReference type="EMBL" id="NEE01071.1"/>
    </source>
</evidence>
<comment type="similarity">
    <text evidence="2 5">Belongs to the Nudix hydrolase family.</text>
</comment>
<dbReference type="InterPro" id="IPR015797">
    <property type="entry name" value="NUDIX_hydrolase-like_dom_sf"/>
</dbReference>
<dbReference type="CDD" id="cd02883">
    <property type="entry name" value="NUDIX_Hydrolase"/>
    <property type="match status" value="1"/>
</dbReference>
<keyword evidence="8" id="KW-1185">Reference proteome</keyword>
<sequence length="150" mass="15782">MHFTEYDTRLAAYAVIVDDADRMLLTWYNGFGGGTPGWTLPGGGVEYEESLEAAVVREVQEETGYVVAVGAPLACHSFTAPDGRHGRPFKSVRLVFAATVTGGALGTTEIGGSTDDAAWIPRAEAAVRTPRADIIDVALAADVSATPTRP</sequence>
<name>A0A6L9S8Q3_9ACTN</name>
<keyword evidence="3 5" id="KW-0378">Hydrolase</keyword>
<dbReference type="InterPro" id="IPR020084">
    <property type="entry name" value="NUDIX_hydrolase_CS"/>
</dbReference>
<dbReference type="PROSITE" id="PS00893">
    <property type="entry name" value="NUDIX_BOX"/>
    <property type="match status" value="1"/>
</dbReference>
<dbReference type="Gene3D" id="3.90.79.10">
    <property type="entry name" value="Nucleoside Triphosphate Pyrophosphohydrolase"/>
    <property type="match status" value="1"/>
</dbReference>
<evidence type="ECO:0000313" key="8">
    <source>
        <dbReference type="Proteomes" id="UP000475214"/>
    </source>
</evidence>
<dbReference type="SUPFAM" id="SSF55811">
    <property type="entry name" value="Nudix"/>
    <property type="match status" value="1"/>
</dbReference>
<gene>
    <name evidence="7" type="ORF">G1H10_12925</name>
</gene>
<evidence type="ECO:0000256" key="3">
    <source>
        <dbReference type="ARBA" id="ARBA00022801"/>
    </source>
</evidence>
<dbReference type="InterPro" id="IPR020476">
    <property type="entry name" value="Nudix_hydrolase"/>
</dbReference>
<accession>A0A6L9S8Q3</accession>
<dbReference type="PRINTS" id="PR00502">
    <property type="entry name" value="NUDIXFAMILY"/>
</dbReference>
<dbReference type="Proteomes" id="UP000475214">
    <property type="component" value="Unassembled WGS sequence"/>
</dbReference>
<keyword evidence="4" id="KW-0460">Magnesium</keyword>
<comment type="caution">
    <text evidence="7">The sequence shown here is derived from an EMBL/GenBank/DDBJ whole genome shotgun (WGS) entry which is preliminary data.</text>
</comment>
<dbReference type="RefSeq" id="WP_163738066.1">
    <property type="nucleotide sequence ID" value="NZ_JAAGOA010000008.1"/>
</dbReference>
<evidence type="ECO:0000256" key="5">
    <source>
        <dbReference type="RuleBase" id="RU003476"/>
    </source>
</evidence>
<dbReference type="InterPro" id="IPR000086">
    <property type="entry name" value="NUDIX_hydrolase_dom"/>
</dbReference>
<feature type="domain" description="Nudix hydrolase" evidence="6">
    <location>
        <begin position="7"/>
        <end position="142"/>
    </location>
</feature>
<dbReference type="Pfam" id="PF00293">
    <property type="entry name" value="NUDIX"/>
    <property type="match status" value="1"/>
</dbReference>
<evidence type="ECO:0000259" key="6">
    <source>
        <dbReference type="PROSITE" id="PS51462"/>
    </source>
</evidence>
<reference evidence="7 8" key="1">
    <citation type="submission" date="2020-02" db="EMBL/GenBank/DDBJ databases">
        <authorList>
            <person name="Li X.-J."/>
            <person name="Han X.-M."/>
        </authorList>
    </citation>
    <scope>NUCLEOTIDE SEQUENCE [LARGE SCALE GENOMIC DNA]</scope>
    <source>
        <strain evidence="7 8">CCTCC AB 2017055</strain>
    </source>
</reference>
<proteinExistence type="inferred from homology"/>
<dbReference type="GO" id="GO:0016787">
    <property type="term" value="F:hydrolase activity"/>
    <property type="evidence" value="ECO:0007669"/>
    <property type="project" value="UniProtKB-KW"/>
</dbReference>
<dbReference type="EMBL" id="JAAGOA010000008">
    <property type="protein sequence ID" value="NEE01071.1"/>
    <property type="molecule type" value="Genomic_DNA"/>
</dbReference>
<evidence type="ECO:0000256" key="2">
    <source>
        <dbReference type="ARBA" id="ARBA00005582"/>
    </source>
</evidence>
<evidence type="ECO:0000256" key="4">
    <source>
        <dbReference type="ARBA" id="ARBA00022842"/>
    </source>
</evidence>
<dbReference type="PANTHER" id="PTHR43046">
    <property type="entry name" value="GDP-MANNOSE MANNOSYL HYDROLASE"/>
    <property type="match status" value="1"/>
</dbReference>
<protein>
    <submittedName>
        <fullName evidence="7">NUDIX hydrolase</fullName>
    </submittedName>
</protein>
<evidence type="ECO:0000256" key="1">
    <source>
        <dbReference type="ARBA" id="ARBA00001946"/>
    </source>
</evidence>
<dbReference type="AlphaFoldDB" id="A0A6L9S8Q3"/>